<evidence type="ECO:0000313" key="2">
    <source>
        <dbReference type="Proteomes" id="UP000827069"/>
    </source>
</evidence>
<accession>A0ABD7F4Y5</accession>
<sequence>MSIESCLIKGITDSTYLAKRYLQMGEIEVQVSLEIGQLSIQKKASDKDACFI</sequence>
<keyword evidence="2" id="KW-1185">Reference proteome</keyword>
<evidence type="ECO:0000313" key="1">
    <source>
        <dbReference type="EMBL" id="QXZ23540.1"/>
    </source>
</evidence>
<organism evidence="1 2">
    <name type="scientific">Acinetobacter septicus</name>
    <dbReference type="NCBI Taxonomy" id="465797"/>
    <lineage>
        <taxon>Bacteria</taxon>
        <taxon>Pseudomonadati</taxon>
        <taxon>Pseudomonadota</taxon>
        <taxon>Gammaproteobacteria</taxon>
        <taxon>Moraxellales</taxon>
        <taxon>Moraxellaceae</taxon>
        <taxon>Acinetobacter</taxon>
    </lineage>
</organism>
<proteinExistence type="predicted"/>
<dbReference type="AlphaFoldDB" id="A0ABD7F4Y5"/>
<gene>
    <name evidence="1" type="ORF">I6L31_01685</name>
</gene>
<name>A0ABD7F4Y5_9GAMM</name>
<dbReference type="Proteomes" id="UP000827069">
    <property type="component" value="Chromosome"/>
</dbReference>
<dbReference type="EMBL" id="CP079898">
    <property type="protein sequence ID" value="QXZ23540.1"/>
    <property type="molecule type" value="Genomic_DNA"/>
</dbReference>
<protein>
    <submittedName>
        <fullName evidence="1">Uncharacterized protein</fullName>
    </submittedName>
</protein>
<reference evidence="1 2" key="1">
    <citation type="submission" date="2021-07" db="EMBL/GenBank/DDBJ databases">
        <title>FDA dAtabase for Regulatory Grade micrObial Sequences (FDA-ARGOS): Supporting development and validation of Infectious Disease Dx tests.</title>
        <authorList>
            <person name="Sproer C."/>
            <person name="Gronow S."/>
            <person name="Severitt S."/>
            <person name="Schroder I."/>
            <person name="Tallon L."/>
            <person name="Sadzewicz L."/>
            <person name="Zhao X."/>
            <person name="Boylan J."/>
            <person name="Ott S."/>
            <person name="Bowen H."/>
            <person name="Vavikolanu K."/>
            <person name="Mehta A."/>
            <person name="Aluvathingal J."/>
            <person name="Nadendla S."/>
            <person name="Lowell S."/>
            <person name="Myers T."/>
            <person name="Yan Y."/>
        </authorList>
    </citation>
    <scope>NUCLEOTIDE SEQUENCE [LARGE SCALE GENOMIC DNA]</scope>
    <source>
        <strain evidence="1 2">FDAARGOS_1401</strain>
    </source>
</reference>
<dbReference type="RefSeq" id="WP_171455404.1">
    <property type="nucleotide sequence ID" value="NZ_CP079898.1"/>
</dbReference>